<dbReference type="GO" id="GO:0055085">
    <property type="term" value="P:transmembrane transport"/>
    <property type="evidence" value="ECO:0007669"/>
    <property type="project" value="TreeGrafter"/>
</dbReference>
<organism evidence="8 9">
    <name type="scientific">Haloferula rosea</name>
    <dbReference type="NCBI Taxonomy" id="490093"/>
    <lineage>
        <taxon>Bacteria</taxon>
        <taxon>Pseudomonadati</taxon>
        <taxon>Verrucomicrobiota</taxon>
        <taxon>Verrucomicrobiia</taxon>
        <taxon>Verrucomicrobiales</taxon>
        <taxon>Verrucomicrobiaceae</taxon>
        <taxon>Haloferula</taxon>
    </lineage>
</organism>
<comment type="subcellular location">
    <subcellularLocation>
        <location evidence="1">Membrane</location>
        <topology evidence="1">Multi-pass membrane protein</topology>
    </subcellularLocation>
</comment>
<feature type="transmembrane region" description="Helical" evidence="7">
    <location>
        <begin position="214"/>
        <end position="237"/>
    </location>
</feature>
<dbReference type="AlphaFoldDB" id="A0A934RAL8"/>
<proteinExistence type="inferred from homology"/>
<dbReference type="PANTHER" id="PTHR21716">
    <property type="entry name" value="TRANSMEMBRANE PROTEIN"/>
    <property type="match status" value="1"/>
</dbReference>
<protein>
    <submittedName>
        <fullName evidence="8">AI-2E family transporter</fullName>
    </submittedName>
</protein>
<reference evidence="8" key="1">
    <citation type="submission" date="2021-01" db="EMBL/GenBank/DDBJ databases">
        <title>Modified the classification status of verrucomicrobia.</title>
        <authorList>
            <person name="Feng X."/>
        </authorList>
    </citation>
    <scope>NUCLEOTIDE SEQUENCE</scope>
    <source>
        <strain evidence="8">KCTC 22201</strain>
    </source>
</reference>
<evidence type="ECO:0000313" key="8">
    <source>
        <dbReference type="EMBL" id="MBK1827497.1"/>
    </source>
</evidence>
<sequence length="395" mass="43223">MNRALANPRRPRAGQVLLLLASLVVVIAGLKAAQGFFVPMLLAFFIATVSFPITNWLRNHRVPRAVAVLLTVLVDFAFIAGVVLLAIAVIGDLQEKWHTEYYNLTKERVQEAAAGISSKLDSWGVEDAGAQLNETVDQNLARLRDVDFMQVWSFGTDVVGRVVSFLGTSLVVIILTIFMLTEARMFGRRMDAVCEARGPNIQRMVSALKDTQRYLGIKTVISLVTGVLAGTLCWAAGLDFYPLWGILAFALNYIPVVGSFIAGVAPTVLALLVKTPADAVVVMFGFFLINTFLGNFVEPMLMGRRFGLSTLVVLLSVMFWGWLWGPIGMLLAVPLTMMVKVILDNSEEFRWIAVAIGKESNRPTEESRILTEGASDPGEEEDVALEASQVDAVGR</sequence>
<feature type="transmembrane region" description="Helical" evidence="7">
    <location>
        <begin position="309"/>
        <end position="333"/>
    </location>
</feature>
<evidence type="ECO:0000256" key="6">
    <source>
        <dbReference type="SAM" id="MobiDB-lite"/>
    </source>
</evidence>
<feature type="transmembrane region" description="Helical" evidence="7">
    <location>
        <begin position="66"/>
        <end position="90"/>
    </location>
</feature>
<dbReference type="Pfam" id="PF01594">
    <property type="entry name" value="AI-2E_transport"/>
    <property type="match status" value="1"/>
</dbReference>
<evidence type="ECO:0000256" key="5">
    <source>
        <dbReference type="ARBA" id="ARBA00023136"/>
    </source>
</evidence>
<gene>
    <name evidence="8" type="ORF">JIN81_10730</name>
</gene>
<feature type="transmembrane region" description="Helical" evidence="7">
    <location>
        <begin position="36"/>
        <end position="54"/>
    </location>
</feature>
<feature type="compositionally biased region" description="Basic and acidic residues" evidence="6">
    <location>
        <begin position="360"/>
        <end position="369"/>
    </location>
</feature>
<feature type="region of interest" description="Disordered" evidence="6">
    <location>
        <begin position="360"/>
        <end position="395"/>
    </location>
</feature>
<evidence type="ECO:0000256" key="4">
    <source>
        <dbReference type="ARBA" id="ARBA00022989"/>
    </source>
</evidence>
<evidence type="ECO:0000256" key="1">
    <source>
        <dbReference type="ARBA" id="ARBA00004141"/>
    </source>
</evidence>
<accession>A0A934RAL8</accession>
<evidence type="ECO:0000313" key="9">
    <source>
        <dbReference type="Proteomes" id="UP000658278"/>
    </source>
</evidence>
<evidence type="ECO:0000256" key="3">
    <source>
        <dbReference type="ARBA" id="ARBA00022692"/>
    </source>
</evidence>
<feature type="transmembrane region" description="Helical" evidence="7">
    <location>
        <begin position="12"/>
        <end position="30"/>
    </location>
</feature>
<keyword evidence="4 7" id="KW-1133">Transmembrane helix</keyword>
<dbReference type="PANTHER" id="PTHR21716:SF64">
    <property type="entry name" value="AI-2 TRANSPORT PROTEIN TQSA"/>
    <property type="match status" value="1"/>
</dbReference>
<comment type="similarity">
    <text evidence="2">Belongs to the autoinducer-2 exporter (AI-2E) (TC 2.A.86) family.</text>
</comment>
<name>A0A934RAL8_9BACT</name>
<evidence type="ECO:0000256" key="2">
    <source>
        <dbReference type="ARBA" id="ARBA00009773"/>
    </source>
</evidence>
<keyword evidence="9" id="KW-1185">Reference proteome</keyword>
<comment type="caution">
    <text evidence="8">The sequence shown here is derived from an EMBL/GenBank/DDBJ whole genome shotgun (WGS) entry which is preliminary data.</text>
</comment>
<feature type="transmembrane region" description="Helical" evidence="7">
    <location>
        <begin position="158"/>
        <end position="180"/>
    </location>
</feature>
<feature type="transmembrane region" description="Helical" evidence="7">
    <location>
        <begin position="243"/>
        <end position="272"/>
    </location>
</feature>
<feature type="transmembrane region" description="Helical" evidence="7">
    <location>
        <begin position="279"/>
        <end position="297"/>
    </location>
</feature>
<dbReference type="GO" id="GO:0016020">
    <property type="term" value="C:membrane"/>
    <property type="evidence" value="ECO:0007669"/>
    <property type="project" value="UniProtKB-SubCell"/>
</dbReference>
<dbReference type="Proteomes" id="UP000658278">
    <property type="component" value="Unassembled WGS sequence"/>
</dbReference>
<dbReference type="RefSeq" id="WP_200279005.1">
    <property type="nucleotide sequence ID" value="NZ_JAENII010000007.1"/>
</dbReference>
<dbReference type="InterPro" id="IPR002549">
    <property type="entry name" value="AI-2E-like"/>
</dbReference>
<dbReference type="EMBL" id="JAENII010000007">
    <property type="protein sequence ID" value="MBK1827497.1"/>
    <property type="molecule type" value="Genomic_DNA"/>
</dbReference>
<keyword evidence="5 7" id="KW-0472">Membrane</keyword>
<keyword evidence="3 7" id="KW-0812">Transmembrane</keyword>
<evidence type="ECO:0000256" key="7">
    <source>
        <dbReference type="SAM" id="Phobius"/>
    </source>
</evidence>